<accession>A0ABS0DAU4</accession>
<keyword evidence="2" id="KW-1185">Reference proteome</keyword>
<protein>
    <submittedName>
        <fullName evidence="1">Uncharacterized protein</fullName>
    </submittedName>
</protein>
<dbReference type="EMBL" id="JADLQN010000001">
    <property type="protein sequence ID" value="MBF6353833.1"/>
    <property type="molecule type" value="Genomic_DNA"/>
</dbReference>
<reference evidence="1 2" key="1">
    <citation type="submission" date="2020-10" db="EMBL/GenBank/DDBJ databases">
        <title>Identification of Nocardia species via Next-generation sequencing and recognition of intraspecies genetic diversity.</title>
        <authorList>
            <person name="Li P."/>
            <person name="Li P."/>
            <person name="Lu B."/>
        </authorList>
    </citation>
    <scope>NUCLEOTIDE SEQUENCE [LARGE SCALE GENOMIC DNA]</scope>
    <source>
        <strain evidence="1 2">BJ06-0143</strain>
    </source>
</reference>
<comment type="caution">
    <text evidence="1">The sequence shown here is derived from an EMBL/GenBank/DDBJ whole genome shotgun (WGS) entry which is preliminary data.</text>
</comment>
<name>A0ABS0DAU4_9NOCA</name>
<dbReference type="RefSeq" id="WP_195002577.1">
    <property type="nucleotide sequence ID" value="NZ_JADLQN010000001.1"/>
</dbReference>
<dbReference type="Proteomes" id="UP000707731">
    <property type="component" value="Unassembled WGS sequence"/>
</dbReference>
<gene>
    <name evidence="1" type="ORF">IU449_04585</name>
</gene>
<proteinExistence type="predicted"/>
<evidence type="ECO:0000313" key="1">
    <source>
        <dbReference type="EMBL" id="MBF6353833.1"/>
    </source>
</evidence>
<organism evidence="1 2">
    <name type="scientific">Nocardia higoensis</name>
    <dbReference type="NCBI Taxonomy" id="228599"/>
    <lineage>
        <taxon>Bacteria</taxon>
        <taxon>Bacillati</taxon>
        <taxon>Actinomycetota</taxon>
        <taxon>Actinomycetes</taxon>
        <taxon>Mycobacteriales</taxon>
        <taxon>Nocardiaceae</taxon>
        <taxon>Nocardia</taxon>
    </lineage>
</organism>
<sequence length="45" mass="4928">MDDSLRFRGFIARGRDLGRLLSSLDEAYTSGHCAAQSITVRILSA</sequence>
<evidence type="ECO:0000313" key="2">
    <source>
        <dbReference type="Proteomes" id="UP000707731"/>
    </source>
</evidence>